<evidence type="ECO:0000259" key="12">
    <source>
        <dbReference type="PROSITE" id="PS50885"/>
    </source>
</evidence>
<dbReference type="InterPro" id="IPR033479">
    <property type="entry name" value="dCache_1"/>
</dbReference>
<dbReference type="CDD" id="cd18773">
    <property type="entry name" value="PDC1_HK_sensor"/>
    <property type="match status" value="1"/>
</dbReference>
<dbReference type="SMART" id="SM00304">
    <property type="entry name" value="HAMP"/>
    <property type="match status" value="2"/>
</dbReference>
<feature type="domain" description="HAMP" evidence="12">
    <location>
        <begin position="393"/>
        <end position="435"/>
    </location>
</feature>
<dbReference type="SMART" id="SM00283">
    <property type="entry name" value="MA"/>
    <property type="match status" value="1"/>
</dbReference>
<keyword evidence="6 10" id="KW-0472">Membrane</keyword>
<dbReference type="Pfam" id="PF00672">
    <property type="entry name" value="HAMP"/>
    <property type="match status" value="1"/>
</dbReference>
<keyword evidence="2" id="KW-1003">Cell membrane</keyword>
<keyword evidence="4 10" id="KW-0812">Transmembrane</keyword>
<evidence type="ECO:0000256" key="8">
    <source>
        <dbReference type="PROSITE-ProRule" id="PRU00284"/>
    </source>
</evidence>
<proteinExistence type="inferred from homology"/>
<dbReference type="InterPro" id="IPR051310">
    <property type="entry name" value="MCP_chemotaxis"/>
</dbReference>
<dbReference type="RefSeq" id="WP_055655585.1">
    <property type="nucleotide sequence ID" value="NZ_CABIXC010000005.1"/>
</dbReference>
<evidence type="ECO:0000313" key="13">
    <source>
        <dbReference type="EMBL" id="CUO34943.1"/>
    </source>
</evidence>
<accession>A0A174EBB1</accession>
<dbReference type="EMBL" id="CYZE01000005">
    <property type="protein sequence ID" value="CUO34943.1"/>
    <property type="molecule type" value="Genomic_DNA"/>
</dbReference>
<dbReference type="AlphaFoldDB" id="A0A174EBB1"/>
<dbReference type="GO" id="GO:0006935">
    <property type="term" value="P:chemotaxis"/>
    <property type="evidence" value="ECO:0007669"/>
    <property type="project" value="UniProtKB-KW"/>
</dbReference>
<evidence type="ECO:0000256" key="2">
    <source>
        <dbReference type="ARBA" id="ARBA00022475"/>
    </source>
</evidence>
<keyword evidence="8" id="KW-0807">Transducer</keyword>
<dbReference type="Pfam" id="PF00015">
    <property type="entry name" value="MCPsignal"/>
    <property type="match status" value="1"/>
</dbReference>
<dbReference type="FunFam" id="1.10.287.950:FF:000001">
    <property type="entry name" value="Methyl-accepting chemotaxis sensory transducer"/>
    <property type="match status" value="1"/>
</dbReference>
<dbReference type="PROSITE" id="PS50885">
    <property type="entry name" value="HAMP"/>
    <property type="match status" value="2"/>
</dbReference>
<dbReference type="Gene3D" id="3.30.450.20">
    <property type="entry name" value="PAS domain"/>
    <property type="match status" value="1"/>
</dbReference>
<evidence type="ECO:0000256" key="7">
    <source>
        <dbReference type="ARBA" id="ARBA00029447"/>
    </source>
</evidence>
<feature type="domain" description="Methyl-accepting transducer" evidence="11">
    <location>
        <begin position="440"/>
        <end position="669"/>
    </location>
</feature>
<dbReference type="InterPro" id="IPR004089">
    <property type="entry name" value="MCPsignal_dom"/>
</dbReference>
<keyword evidence="3" id="KW-0145">Chemotaxis</keyword>
<evidence type="ECO:0000256" key="3">
    <source>
        <dbReference type="ARBA" id="ARBA00022500"/>
    </source>
</evidence>
<dbReference type="CDD" id="cd11386">
    <property type="entry name" value="MCP_signal"/>
    <property type="match status" value="1"/>
</dbReference>
<dbReference type="Proteomes" id="UP000095651">
    <property type="component" value="Unassembled WGS sequence"/>
</dbReference>
<dbReference type="InterPro" id="IPR003660">
    <property type="entry name" value="HAMP_dom"/>
</dbReference>
<dbReference type="PANTHER" id="PTHR43531:SF11">
    <property type="entry name" value="METHYL-ACCEPTING CHEMOTAXIS PROTEIN 3"/>
    <property type="match status" value="1"/>
</dbReference>
<dbReference type="PROSITE" id="PS50111">
    <property type="entry name" value="CHEMOTAXIS_TRANSDUC_2"/>
    <property type="match status" value="1"/>
</dbReference>
<comment type="similarity">
    <text evidence="7">Belongs to the methyl-accepting chemotaxis (MCP) protein family.</text>
</comment>
<evidence type="ECO:0000256" key="1">
    <source>
        <dbReference type="ARBA" id="ARBA00004651"/>
    </source>
</evidence>
<evidence type="ECO:0000259" key="11">
    <source>
        <dbReference type="PROSITE" id="PS50111"/>
    </source>
</evidence>
<dbReference type="GO" id="GO:0004888">
    <property type="term" value="F:transmembrane signaling receptor activity"/>
    <property type="evidence" value="ECO:0007669"/>
    <property type="project" value="TreeGrafter"/>
</dbReference>
<dbReference type="PANTHER" id="PTHR43531">
    <property type="entry name" value="PROTEIN ICFG"/>
    <property type="match status" value="1"/>
</dbReference>
<evidence type="ECO:0000256" key="6">
    <source>
        <dbReference type="ARBA" id="ARBA00023136"/>
    </source>
</evidence>
<protein>
    <submittedName>
        <fullName evidence="13">Methyl-accepting chemotaxis sensory transducer with Cache sensor</fullName>
    </submittedName>
</protein>
<feature type="transmembrane region" description="Helical" evidence="10">
    <location>
        <begin position="314"/>
        <end position="337"/>
    </location>
</feature>
<dbReference type="SUPFAM" id="SSF58104">
    <property type="entry name" value="Methyl-accepting chemotaxis protein (MCP) signaling domain"/>
    <property type="match status" value="1"/>
</dbReference>
<evidence type="ECO:0000256" key="9">
    <source>
        <dbReference type="SAM" id="MobiDB-lite"/>
    </source>
</evidence>
<reference evidence="13 14" key="1">
    <citation type="submission" date="2015-09" db="EMBL/GenBank/DDBJ databases">
        <authorList>
            <consortium name="Pathogen Informatics"/>
        </authorList>
    </citation>
    <scope>NUCLEOTIDE SEQUENCE [LARGE SCALE GENOMIC DNA]</scope>
    <source>
        <strain evidence="13 14">2789STDY5608850</strain>
    </source>
</reference>
<feature type="transmembrane region" description="Helical" evidence="10">
    <location>
        <begin position="36"/>
        <end position="61"/>
    </location>
</feature>
<feature type="domain" description="HAMP" evidence="12">
    <location>
        <begin position="338"/>
        <end position="390"/>
    </location>
</feature>
<dbReference type="Gene3D" id="1.10.287.950">
    <property type="entry name" value="Methyl-accepting chemotaxis protein"/>
    <property type="match status" value="1"/>
</dbReference>
<organism evidence="13 14">
    <name type="scientific">Hungatella hathewayi</name>
    <dbReference type="NCBI Taxonomy" id="154046"/>
    <lineage>
        <taxon>Bacteria</taxon>
        <taxon>Bacillati</taxon>
        <taxon>Bacillota</taxon>
        <taxon>Clostridia</taxon>
        <taxon>Lachnospirales</taxon>
        <taxon>Lachnospiraceae</taxon>
        <taxon>Hungatella</taxon>
    </lineage>
</organism>
<dbReference type="Gene3D" id="6.10.340.10">
    <property type="match status" value="1"/>
</dbReference>
<dbReference type="GO" id="GO:0007165">
    <property type="term" value="P:signal transduction"/>
    <property type="evidence" value="ECO:0007669"/>
    <property type="project" value="UniProtKB-KW"/>
</dbReference>
<dbReference type="CDD" id="cd12912">
    <property type="entry name" value="PDC2_MCP_like"/>
    <property type="match status" value="1"/>
</dbReference>
<evidence type="ECO:0000256" key="10">
    <source>
        <dbReference type="SAM" id="Phobius"/>
    </source>
</evidence>
<dbReference type="GO" id="GO:0005886">
    <property type="term" value="C:plasma membrane"/>
    <property type="evidence" value="ECO:0007669"/>
    <property type="project" value="UniProtKB-SubCell"/>
</dbReference>
<sequence length="686" mass="73796">MIDNVEKAKNYAPEKTGRKEKRATVSGKINKRLISILFPALAVLIFVTCYIAALAVINLSYQVTEGQTKNAVDTVDEFFNGKKSAVGILSYNEELRRLLEEAPTAEQIAGAPGKEAAVTLLERAYDTMVSDGVQAVWLAGIGNDTYLMQTGEAWAADLAGIDWDEQVLETMGPVVTDPFLDPVTGKMVISVVAPVLSLDDSRITGYVGFDVFQDHFSQLLQDIRIGKGGTLELVTGDESLVYSFDASLINRTLDEVDDLSRKYIDGIRNQYTGAMTYTYEGKKYYSIFAKSEATGWSTVGSIPVEEINAPRNQLIAVMVVISVLILIAVMIIVIRLVKKLLSPLYDIAVKVEGFSRGDFSVDLKNDSDDEIGLLAASVRETIQSLKDMISNATTVLAELSDGNLRLSVDGVYEGEFGKIKEALEVIAASLNDTLGRIYESADQVSEGATQLSFGAQSLSQGAAEQAGAIENLAAAIHEVSNQVEHNAGNAKAASDKSKELGSEILEQNQQMKKLIAAMDEIRKNSGEIGEIIRVIEDIAFQTNLLALNAAVEAARAGDAGRGFAVVAEEIRSLAGKSAEASKSTAELIEKSVRSVKHGAGIADTAAQALETVAQESVKMTDTVDRISKASAEQSRSITEITRNITQIASVVQTNSATAEESAAASEELSSQAQLLKDYVSRFQLDK</sequence>
<dbReference type="CDD" id="cd06225">
    <property type="entry name" value="HAMP"/>
    <property type="match status" value="1"/>
</dbReference>
<comment type="subcellular location">
    <subcellularLocation>
        <location evidence="1">Cell membrane</location>
        <topology evidence="1">Multi-pass membrane protein</topology>
    </subcellularLocation>
</comment>
<gene>
    <name evidence="13" type="primary">trg_2</name>
    <name evidence="13" type="ORF">ERS852407_02575</name>
</gene>
<evidence type="ECO:0000313" key="14">
    <source>
        <dbReference type="Proteomes" id="UP000095651"/>
    </source>
</evidence>
<dbReference type="Pfam" id="PF02743">
    <property type="entry name" value="dCache_1"/>
    <property type="match status" value="1"/>
</dbReference>
<evidence type="ECO:0000256" key="4">
    <source>
        <dbReference type="ARBA" id="ARBA00022692"/>
    </source>
</evidence>
<evidence type="ECO:0000256" key="5">
    <source>
        <dbReference type="ARBA" id="ARBA00022989"/>
    </source>
</evidence>
<name>A0A174EBB1_9FIRM</name>
<keyword evidence="5 10" id="KW-1133">Transmembrane helix</keyword>
<feature type="region of interest" description="Disordered" evidence="9">
    <location>
        <begin position="1"/>
        <end position="23"/>
    </location>
</feature>